<protein>
    <recommendedName>
        <fullName evidence="5">Porphobilinogen deaminase</fullName>
        <ecNumber evidence="4">2.5.1.61</ecNumber>
    </recommendedName>
    <alternativeName>
        <fullName evidence="10">Hydroxymethylbilane synthase</fullName>
    </alternativeName>
    <alternativeName>
        <fullName evidence="9">Pre-uroporphyrinogen synthase</fullName>
    </alternativeName>
</protein>
<dbReference type="Pfam" id="PF01379">
    <property type="entry name" value="Porphobil_deam"/>
    <property type="match status" value="1"/>
</dbReference>
<evidence type="ECO:0000259" key="12">
    <source>
        <dbReference type="Pfam" id="PF03900"/>
    </source>
</evidence>
<evidence type="ECO:0000313" key="14">
    <source>
        <dbReference type="Proteomes" id="UP001377567"/>
    </source>
</evidence>
<evidence type="ECO:0000256" key="3">
    <source>
        <dbReference type="ARBA" id="ARBA00005638"/>
    </source>
</evidence>
<evidence type="ECO:0000256" key="9">
    <source>
        <dbReference type="ARBA" id="ARBA00030685"/>
    </source>
</evidence>
<dbReference type="InterPro" id="IPR000860">
    <property type="entry name" value="HemC"/>
</dbReference>
<sequence>MTQDTVHIGGRRSKLAVAQSEAVQRMIQDAFQQYSCRLTTTQTLGDQVQFKPLYSFGGKALWTKELEDLLYEQDPELRLDVVVHSLKDMPTLLPDGFQLGAITKRVDPSDCLVMAQGSPYRTLAELPAGSVVGTSSVRRSAQLKRHFPHLQYQSVRGNIHTRLDKVDDPDSPYACLILATAGLVRMGLDYRISQRFDASTMYHAVGQGALGLEIRQGDARMQRVLAEIEDVESTACCLAERALMRTLEGGCSVPIGVQTSYSVATRTLAFSAIVIDVEGTTWVEDSTRVVLGDDWRADAMQCGNDLALRMIQGGAKKILDEINLAKLPVK</sequence>
<dbReference type="PRINTS" id="PR00151">
    <property type="entry name" value="PORPHBDMNASE"/>
</dbReference>
<organism evidence="13 14">
    <name type="scientific">Maudiozyma humilis</name>
    <name type="common">Sour dough yeast</name>
    <name type="synonym">Kazachstania humilis</name>
    <dbReference type="NCBI Taxonomy" id="51915"/>
    <lineage>
        <taxon>Eukaryota</taxon>
        <taxon>Fungi</taxon>
        <taxon>Dikarya</taxon>
        <taxon>Ascomycota</taxon>
        <taxon>Saccharomycotina</taxon>
        <taxon>Saccharomycetes</taxon>
        <taxon>Saccharomycetales</taxon>
        <taxon>Saccharomycetaceae</taxon>
        <taxon>Maudiozyma</taxon>
    </lineage>
</organism>
<evidence type="ECO:0000256" key="1">
    <source>
        <dbReference type="ARBA" id="ARBA00001916"/>
    </source>
</evidence>
<evidence type="ECO:0000256" key="6">
    <source>
        <dbReference type="ARBA" id="ARBA00022679"/>
    </source>
</evidence>
<gene>
    <name evidence="13" type="ORF">DAKH74_042650</name>
</gene>
<keyword evidence="7" id="KW-0350">Heme biosynthesis</keyword>
<feature type="domain" description="Porphobilinogen deaminase N-terminal" evidence="11">
    <location>
        <begin position="6"/>
        <end position="222"/>
    </location>
</feature>
<keyword evidence="6" id="KW-0808">Transferase</keyword>
<dbReference type="FunFam" id="3.40.190.10:FF:000005">
    <property type="entry name" value="Porphobilinogen deaminase"/>
    <property type="match status" value="1"/>
</dbReference>
<dbReference type="Proteomes" id="UP001377567">
    <property type="component" value="Unassembled WGS sequence"/>
</dbReference>
<dbReference type="CDD" id="cd13645">
    <property type="entry name" value="PBP2_HuPBGD_like"/>
    <property type="match status" value="1"/>
</dbReference>
<dbReference type="NCBIfam" id="TIGR00212">
    <property type="entry name" value="hemC"/>
    <property type="match status" value="1"/>
</dbReference>
<dbReference type="GO" id="GO:0005737">
    <property type="term" value="C:cytoplasm"/>
    <property type="evidence" value="ECO:0007669"/>
    <property type="project" value="TreeGrafter"/>
</dbReference>
<name>A0AAV5S4L7_MAUHU</name>
<evidence type="ECO:0000256" key="4">
    <source>
        <dbReference type="ARBA" id="ARBA00012655"/>
    </source>
</evidence>
<dbReference type="EMBL" id="BTGD01000013">
    <property type="protein sequence ID" value="GMM57649.1"/>
    <property type="molecule type" value="Genomic_DNA"/>
</dbReference>
<dbReference type="InterPro" id="IPR022417">
    <property type="entry name" value="Porphobilin_deaminase_N"/>
</dbReference>
<dbReference type="GO" id="GO:0006783">
    <property type="term" value="P:heme biosynthetic process"/>
    <property type="evidence" value="ECO:0007669"/>
    <property type="project" value="UniProtKB-KW"/>
</dbReference>
<dbReference type="PROSITE" id="PS00533">
    <property type="entry name" value="PORPHOBILINOGEN_DEAM"/>
    <property type="match status" value="1"/>
</dbReference>
<comment type="cofactor">
    <cofactor evidence="1">
        <name>dipyrromethane</name>
        <dbReference type="ChEBI" id="CHEBI:60342"/>
    </cofactor>
</comment>
<dbReference type="SUPFAM" id="SSF54782">
    <property type="entry name" value="Porphobilinogen deaminase (hydroxymethylbilane synthase), C-terminal domain"/>
    <property type="match status" value="1"/>
</dbReference>
<evidence type="ECO:0000256" key="8">
    <source>
        <dbReference type="ARBA" id="ARBA00023244"/>
    </source>
</evidence>
<dbReference type="GO" id="GO:0004418">
    <property type="term" value="F:hydroxymethylbilane synthase activity"/>
    <property type="evidence" value="ECO:0007669"/>
    <property type="project" value="UniProtKB-EC"/>
</dbReference>
<dbReference type="Gene3D" id="3.40.190.10">
    <property type="entry name" value="Periplasmic binding protein-like II"/>
    <property type="match status" value="2"/>
</dbReference>
<comment type="similarity">
    <text evidence="3">Belongs to the HMBS family.</text>
</comment>
<dbReference type="PANTHER" id="PTHR11557">
    <property type="entry name" value="PORPHOBILINOGEN DEAMINASE"/>
    <property type="match status" value="1"/>
</dbReference>
<dbReference type="InterPro" id="IPR022419">
    <property type="entry name" value="Porphobilin_deaminase_cofac_BS"/>
</dbReference>
<dbReference type="SUPFAM" id="SSF53850">
    <property type="entry name" value="Periplasmic binding protein-like II"/>
    <property type="match status" value="1"/>
</dbReference>
<dbReference type="FunFam" id="3.30.160.40:FF:000002">
    <property type="entry name" value="Porphobilinogen deaminase"/>
    <property type="match status" value="1"/>
</dbReference>
<accession>A0AAV5S4L7</accession>
<evidence type="ECO:0000256" key="5">
    <source>
        <dbReference type="ARBA" id="ARBA00016519"/>
    </source>
</evidence>
<comment type="caution">
    <text evidence="13">The sequence shown here is derived from an EMBL/GenBank/DDBJ whole genome shotgun (WGS) entry which is preliminary data.</text>
</comment>
<reference evidence="13 14" key="1">
    <citation type="journal article" date="2023" name="Elife">
        <title>Identification of key yeast species and microbe-microbe interactions impacting larval growth of Drosophila in the wild.</title>
        <authorList>
            <person name="Mure A."/>
            <person name="Sugiura Y."/>
            <person name="Maeda R."/>
            <person name="Honda K."/>
            <person name="Sakurai N."/>
            <person name="Takahashi Y."/>
            <person name="Watada M."/>
            <person name="Katoh T."/>
            <person name="Gotoh A."/>
            <person name="Gotoh Y."/>
            <person name="Taniguchi I."/>
            <person name="Nakamura K."/>
            <person name="Hayashi T."/>
            <person name="Katayama T."/>
            <person name="Uemura T."/>
            <person name="Hattori Y."/>
        </authorList>
    </citation>
    <scope>NUCLEOTIDE SEQUENCE [LARGE SCALE GENOMIC DNA]</scope>
    <source>
        <strain evidence="13 14">KH-74</strain>
    </source>
</reference>
<dbReference type="Pfam" id="PF03900">
    <property type="entry name" value="Porphobil_deamC"/>
    <property type="match status" value="1"/>
</dbReference>
<dbReference type="PIRSF" id="PIRSF001438">
    <property type="entry name" value="4pyrrol_synth_OHMeBilane_synth"/>
    <property type="match status" value="1"/>
</dbReference>
<evidence type="ECO:0000259" key="11">
    <source>
        <dbReference type="Pfam" id="PF01379"/>
    </source>
</evidence>
<evidence type="ECO:0000256" key="7">
    <source>
        <dbReference type="ARBA" id="ARBA00023133"/>
    </source>
</evidence>
<dbReference type="InterPro" id="IPR022418">
    <property type="entry name" value="Porphobilinogen_deaminase_C"/>
</dbReference>
<keyword evidence="14" id="KW-1185">Reference proteome</keyword>
<dbReference type="AlphaFoldDB" id="A0AAV5S4L7"/>
<keyword evidence="8" id="KW-0627">Porphyrin biosynthesis</keyword>
<comment type="pathway">
    <text evidence="2">Porphyrin-containing compound metabolism; protoporphyrin-IX biosynthesis; coproporphyrinogen-III from 5-aminolevulinate: step 2/4.</text>
</comment>
<evidence type="ECO:0000313" key="13">
    <source>
        <dbReference type="EMBL" id="GMM57649.1"/>
    </source>
</evidence>
<dbReference type="EC" id="2.5.1.61" evidence="4"/>
<evidence type="ECO:0000256" key="10">
    <source>
        <dbReference type="ARBA" id="ARBA00033064"/>
    </source>
</evidence>
<dbReference type="Gene3D" id="3.30.160.40">
    <property type="entry name" value="Porphobilinogen deaminase, C-terminal domain"/>
    <property type="match status" value="1"/>
</dbReference>
<dbReference type="PANTHER" id="PTHR11557:SF0">
    <property type="entry name" value="PORPHOBILINOGEN DEAMINASE"/>
    <property type="match status" value="1"/>
</dbReference>
<evidence type="ECO:0000256" key="2">
    <source>
        <dbReference type="ARBA" id="ARBA00004735"/>
    </source>
</evidence>
<dbReference type="InterPro" id="IPR036803">
    <property type="entry name" value="Porphobilinogen_deaminase_C_sf"/>
</dbReference>
<feature type="domain" description="Porphobilinogen deaminase C-terminal" evidence="12">
    <location>
        <begin position="235"/>
        <end position="311"/>
    </location>
</feature>
<proteinExistence type="inferred from homology"/>